<dbReference type="EMBL" id="NCEQ01000004">
    <property type="protein sequence ID" value="OYX57892.1"/>
    <property type="molecule type" value="Genomic_DNA"/>
</dbReference>
<gene>
    <name evidence="1" type="ORF">B7Y86_05005</name>
</gene>
<dbReference type="Gene3D" id="3.20.20.190">
    <property type="entry name" value="Phosphatidylinositol (PI) phosphodiesterase"/>
    <property type="match status" value="1"/>
</dbReference>
<sequence length="379" mass="40311">MAQAAPCDLAAASADHAGAACERAWMDANLRLNDLLMVGTHNSYKEAMPGPLMTLLRQLDPGQADGLDYGHQPLVEQLDDGARQLEIDIYYDPEGGRFADPAGMAVAALTLDPVRRAALQAPGFKVMHVQDVDVLSVCVQLVECLGVIRRWSVDHPDHAPLLLMFNAKTDASPLPGGTDALPFDTAAWDALDSVVRTVFPAEALITPDAVQGAFPTLREAVLAGAWPTLGQARGKVMFALDEGPEKTAAYRGSRRSLEGRVFFINTDETSPAAAYLTLNDPMSDGPRIRAAVQAGFIVRTRADADTAEARVNDARRRDAALASGAQYVSTDYMRPDARFAGGYQVRLSGSAAALCNPVRAAGRCGDAGIDPIASARPVN</sequence>
<evidence type="ECO:0000313" key="2">
    <source>
        <dbReference type="Proteomes" id="UP000216147"/>
    </source>
</evidence>
<comment type="caution">
    <text evidence="1">The sequence shown here is derived from an EMBL/GenBank/DDBJ whole genome shotgun (WGS) entry which is preliminary data.</text>
</comment>
<dbReference type="GO" id="GO:0006629">
    <property type="term" value="P:lipid metabolic process"/>
    <property type="evidence" value="ECO:0007669"/>
    <property type="project" value="InterPro"/>
</dbReference>
<dbReference type="GO" id="GO:0008081">
    <property type="term" value="F:phosphoric diester hydrolase activity"/>
    <property type="evidence" value="ECO:0007669"/>
    <property type="project" value="InterPro"/>
</dbReference>
<dbReference type="Proteomes" id="UP000216147">
    <property type="component" value="Unassembled WGS sequence"/>
</dbReference>
<dbReference type="Pfam" id="PF16670">
    <property type="entry name" value="PI-PLC-C1"/>
    <property type="match status" value="1"/>
</dbReference>
<dbReference type="InterPro" id="IPR017946">
    <property type="entry name" value="PLC-like_Pdiesterase_TIM-brl"/>
</dbReference>
<dbReference type="InterPro" id="IPR032075">
    <property type="entry name" value="PI-PLC-C1"/>
</dbReference>
<organism evidence="1 2">
    <name type="scientific">Brevundimonas subvibrioides</name>
    <dbReference type="NCBI Taxonomy" id="74313"/>
    <lineage>
        <taxon>Bacteria</taxon>
        <taxon>Pseudomonadati</taxon>
        <taxon>Pseudomonadota</taxon>
        <taxon>Alphaproteobacteria</taxon>
        <taxon>Caulobacterales</taxon>
        <taxon>Caulobacteraceae</taxon>
        <taxon>Brevundimonas</taxon>
    </lineage>
</organism>
<dbReference type="AlphaFoldDB" id="A0A258HNG5"/>
<protein>
    <recommendedName>
        <fullName evidence="3">Calcium-dependent phosphoinositide phospholipase C</fullName>
    </recommendedName>
</protein>
<evidence type="ECO:0000313" key="1">
    <source>
        <dbReference type="EMBL" id="OYX57892.1"/>
    </source>
</evidence>
<proteinExistence type="predicted"/>
<accession>A0A258HNG5</accession>
<dbReference type="SUPFAM" id="SSF51695">
    <property type="entry name" value="PLC-like phosphodiesterases"/>
    <property type="match status" value="1"/>
</dbReference>
<reference evidence="1 2" key="1">
    <citation type="submission" date="2017-03" db="EMBL/GenBank/DDBJ databases">
        <title>Lifting the veil on microbial sulfur biogeochemistry in mining wastewaters.</title>
        <authorList>
            <person name="Kantor R.S."/>
            <person name="Colenbrander Nelson T."/>
            <person name="Marshall S."/>
            <person name="Bennett D."/>
            <person name="Apte S."/>
            <person name="Camacho D."/>
            <person name="Thomas B.C."/>
            <person name="Warren L.A."/>
            <person name="Banfield J.F."/>
        </authorList>
    </citation>
    <scope>NUCLEOTIDE SEQUENCE [LARGE SCALE GENOMIC DNA]</scope>
    <source>
        <strain evidence="1">32-68-21</strain>
    </source>
</reference>
<dbReference type="CDD" id="cd08589">
    <property type="entry name" value="PI-PLCc_SaPLC1_like"/>
    <property type="match status" value="1"/>
</dbReference>
<evidence type="ECO:0008006" key="3">
    <source>
        <dbReference type="Google" id="ProtNLM"/>
    </source>
</evidence>
<name>A0A258HNG5_9CAUL</name>